<comment type="function">
    <text evidence="10">Represses a number of genes involved in the response to DNA damage (SOS response), including recA and lexA. In the presence of single-stranded DNA, RecA interacts with LexA causing an autocatalytic cleavage which disrupts the DNA-binding part of LexA, leading to derepression of the SOS regulon and eventually DNA repair.</text>
</comment>
<evidence type="ECO:0000313" key="14">
    <source>
        <dbReference type="Proteomes" id="UP000034778"/>
    </source>
</evidence>
<evidence type="ECO:0000256" key="5">
    <source>
        <dbReference type="ARBA" id="ARBA00023015"/>
    </source>
</evidence>
<feature type="domain" description="Peptidase S24/S26A/S26B/S26C" evidence="11">
    <location>
        <begin position="88"/>
        <end position="202"/>
    </location>
</feature>
<keyword evidence="5 10" id="KW-0805">Transcription regulation</keyword>
<dbReference type="PANTHER" id="PTHR33516">
    <property type="entry name" value="LEXA REPRESSOR"/>
    <property type="match status" value="1"/>
</dbReference>
<comment type="similarity">
    <text evidence="10">Belongs to the peptidase S24 family.</text>
</comment>
<feature type="domain" description="LexA repressor DNA-binding" evidence="12">
    <location>
        <begin position="12"/>
        <end position="70"/>
    </location>
</feature>
<evidence type="ECO:0000256" key="8">
    <source>
        <dbReference type="ARBA" id="ARBA00023204"/>
    </source>
</evidence>
<dbReference type="InterPro" id="IPR036388">
    <property type="entry name" value="WH-like_DNA-bd_sf"/>
</dbReference>
<dbReference type="EMBL" id="LBOW01000004">
    <property type="protein sequence ID" value="KKP44998.1"/>
    <property type="molecule type" value="Genomic_DNA"/>
</dbReference>
<keyword evidence="8 10" id="KW-0234">DNA repair</keyword>
<evidence type="ECO:0000256" key="4">
    <source>
        <dbReference type="ARBA" id="ARBA00022801"/>
    </source>
</evidence>
<evidence type="ECO:0000256" key="9">
    <source>
        <dbReference type="ARBA" id="ARBA00023236"/>
    </source>
</evidence>
<dbReference type="GO" id="GO:0003677">
    <property type="term" value="F:DNA binding"/>
    <property type="evidence" value="ECO:0007669"/>
    <property type="project" value="UniProtKB-UniRule"/>
</dbReference>
<comment type="caution">
    <text evidence="13">The sequence shown here is derived from an EMBL/GenBank/DDBJ whole genome shotgun (WGS) entry which is preliminary data.</text>
</comment>
<keyword evidence="7 10" id="KW-0804">Transcription</keyword>
<dbReference type="Proteomes" id="UP000034778">
    <property type="component" value="Unassembled WGS sequence"/>
</dbReference>
<dbReference type="GO" id="GO:0006260">
    <property type="term" value="P:DNA replication"/>
    <property type="evidence" value="ECO:0007669"/>
    <property type="project" value="UniProtKB-UniRule"/>
</dbReference>
<feature type="active site" description="For autocatalytic cleavage activity" evidence="10">
    <location>
        <position position="169"/>
    </location>
</feature>
<evidence type="ECO:0000256" key="7">
    <source>
        <dbReference type="ARBA" id="ARBA00023163"/>
    </source>
</evidence>
<comment type="catalytic activity">
    <reaction evidence="10">
        <text>Hydrolysis of Ala-|-Gly bond in repressor LexA.</text>
        <dbReference type="EC" id="3.4.21.88"/>
    </reaction>
</comment>
<dbReference type="HAMAP" id="MF_00015">
    <property type="entry name" value="LexA"/>
    <property type="match status" value="1"/>
</dbReference>
<dbReference type="InterPro" id="IPR036390">
    <property type="entry name" value="WH_DNA-bd_sf"/>
</dbReference>
<dbReference type="PATRIC" id="fig|1618566.3.peg.465"/>
<gene>
    <name evidence="10" type="primary">lexA</name>
    <name evidence="13" type="ORF">UR35_C0004G0030</name>
</gene>
<dbReference type="InterPro" id="IPR006199">
    <property type="entry name" value="LexA_DNA-bd_dom"/>
</dbReference>
<dbReference type="CDD" id="cd06529">
    <property type="entry name" value="S24_LexA-like"/>
    <property type="match status" value="1"/>
</dbReference>
<keyword evidence="9 10" id="KW-0742">SOS response</keyword>
<dbReference type="Gene3D" id="2.10.109.10">
    <property type="entry name" value="Umud Fragment, subunit A"/>
    <property type="match status" value="1"/>
</dbReference>
<dbReference type="GO" id="GO:0045892">
    <property type="term" value="P:negative regulation of DNA-templated transcription"/>
    <property type="evidence" value="ECO:0007669"/>
    <property type="project" value="UniProtKB-UniRule"/>
</dbReference>
<dbReference type="GO" id="GO:0006508">
    <property type="term" value="P:proteolysis"/>
    <property type="evidence" value="ECO:0007669"/>
    <property type="project" value="InterPro"/>
</dbReference>
<evidence type="ECO:0000256" key="1">
    <source>
        <dbReference type="ARBA" id="ARBA00022491"/>
    </source>
</evidence>
<keyword evidence="6 10" id="KW-0238">DNA-binding</keyword>
<dbReference type="NCBIfam" id="TIGR00498">
    <property type="entry name" value="lexA"/>
    <property type="match status" value="1"/>
</dbReference>
<dbReference type="Pfam" id="PF00717">
    <property type="entry name" value="Peptidase_S24"/>
    <property type="match status" value="1"/>
</dbReference>
<evidence type="ECO:0000256" key="2">
    <source>
        <dbReference type="ARBA" id="ARBA00022705"/>
    </source>
</evidence>
<keyword evidence="1 10" id="KW-0678">Repressor</keyword>
<accession>A0A0F9ZL81</accession>
<dbReference type="GO" id="GO:0009432">
    <property type="term" value="P:SOS response"/>
    <property type="evidence" value="ECO:0007669"/>
    <property type="project" value="UniProtKB-UniRule"/>
</dbReference>
<dbReference type="AlphaFoldDB" id="A0A0F9ZL81"/>
<keyword evidence="4 10" id="KW-0378">Hydrolase</keyword>
<dbReference type="SUPFAM" id="SSF46785">
    <property type="entry name" value="Winged helix' DNA-binding domain"/>
    <property type="match status" value="1"/>
</dbReference>
<feature type="DNA-binding region" description="H-T-H motif" evidence="10">
    <location>
        <begin position="34"/>
        <end position="54"/>
    </location>
</feature>
<dbReference type="InterPro" id="IPR036286">
    <property type="entry name" value="LexA/Signal_pep-like_sf"/>
</dbReference>
<sequence>MTVSRTAPVIYKRQAQILDFIKQSIENTGFAPTLRDIANAIGVNSLATVHEHVQGLVEKGLLKRTSGRLRKMELTTDINTNNEGITVPILGYIAAGSPIEPMTDPSAHMSIPPNFASKTKRVYVLQVRGQSMIEDHIDDGDFVICEQVETANNGEIVVALLRNGMATLKRYFKEATRIRLEPANAKMSPIFAKEVVIQGRVVGLIRKYQSFK</sequence>
<evidence type="ECO:0000256" key="10">
    <source>
        <dbReference type="HAMAP-Rule" id="MF_00015"/>
    </source>
</evidence>
<dbReference type="InterPro" id="IPR006200">
    <property type="entry name" value="LexA"/>
</dbReference>
<dbReference type="InterPro" id="IPR015927">
    <property type="entry name" value="Peptidase_S24_S26A/B/C"/>
</dbReference>
<dbReference type="PANTHER" id="PTHR33516:SF2">
    <property type="entry name" value="LEXA REPRESSOR-RELATED"/>
    <property type="match status" value="1"/>
</dbReference>
<evidence type="ECO:0000259" key="11">
    <source>
        <dbReference type="Pfam" id="PF00717"/>
    </source>
</evidence>
<feature type="active site" description="For autocatalytic cleavage activity" evidence="10">
    <location>
        <position position="131"/>
    </location>
</feature>
<dbReference type="GO" id="GO:0004252">
    <property type="term" value="F:serine-type endopeptidase activity"/>
    <property type="evidence" value="ECO:0007669"/>
    <property type="project" value="UniProtKB-UniRule"/>
</dbReference>
<keyword evidence="3 10" id="KW-0227">DNA damage</keyword>
<feature type="site" description="Cleavage; by autolysis" evidence="10">
    <location>
        <begin position="95"/>
        <end position="96"/>
    </location>
</feature>
<protein>
    <recommendedName>
        <fullName evidence="10">LexA repressor</fullName>
        <ecNumber evidence="10">3.4.21.88</ecNumber>
    </recommendedName>
</protein>
<dbReference type="Pfam" id="PF01726">
    <property type="entry name" value="LexA_DNA_bind"/>
    <property type="match status" value="1"/>
</dbReference>
<dbReference type="EC" id="3.4.21.88" evidence="10"/>
<keyword evidence="2 10" id="KW-0235">DNA replication</keyword>
<comment type="subunit">
    <text evidence="10">Homodimer.</text>
</comment>
<evidence type="ECO:0000259" key="12">
    <source>
        <dbReference type="Pfam" id="PF01726"/>
    </source>
</evidence>
<dbReference type="STRING" id="1618566.UR35_C0004G0030"/>
<keyword evidence="10" id="KW-0068">Autocatalytic cleavage</keyword>
<evidence type="ECO:0000256" key="6">
    <source>
        <dbReference type="ARBA" id="ARBA00023125"/>
    </source>
</evidence>
<dbReference type="InterPro" id="IPR039418">
    <property type="entry name" value="LexA-like"/>
</dbReference>
<proteinExistence type="inferred from homology"/>
<evidence type="ECO:0000313" key="13">
    <source>
        <dbReference type="EMBL" id="KKP44998.1"/>
    </source>
</evidence>
<dbReference type="GO" id="GO:0006281">
    <property type="term" value="P:DNA repair"/>
    <property type="evidence" value="ECO:0007669"/>
    <property type="project" value="UniProtKB-UniRule"/>
</dbReference>
<dbReference type="SUPFAM" id="SSF51306">
    <property type="entry name" value="LexA/Signal peptidase"/>
    <property type="match status" value="1"/>
</dbReference>
<name>A0A0F9ZL81_9BACT</name>
<evidence type="ECO:0000256" key="3">
    <source>
        <dbReference type="ARBA" id="ARBA00022763"/>
    </source>
</evidence>
<dbReference type="Gene3D" id="1.10.10.10">
    <property type="entry name" value="Winged helix-like DNA-binding domain superfamily/Winged helix DNA-binding domain"/>
    <property type="match status" value="1"/>
</dbReference>
<reference evidence="13 14" key="1">
    <citation type="journal article" date="2015" name="Nature">
        <title>rRNA introns, odd ribosomes, and small enigmatic genomes across a large radiation of phyla.</title>
        <authorList>
            <person name="Brown C.T."/>
            <person name="Hug L.A."/>
            <person name="Thomas B.C."/>
            <person name="Sharon I."/>
            <person name="Castelle C.J."/>
            <person name="Singh A."/>
            <person name="Wilkins M.J."/>
            <person name="Williams K.H."/>
            <person name="Banfield J.F."/>
        </authorList>
    </citation>
    <scope>NUCLEOTIDE SEQUENCE [LARGE SCALE GENOMIC DNA]</scope>
</reference>
<organism evidence="13 14">
    <name type="scientific">Candidatus Woesebacteria bacterium GW2011_GWB1_33_22</name>
    <dbReference type="NCBI Taxonomy" id="1618566"/>
    <lineage>
        <taxon>Bacteria</taxon>
        <taxon>Candidatus Woeseibacteriota</taxon>
    </lineage>
</organism>
<dbReference type="InterPro" id="IPR050077">
    <property type="entry name" value="LexA_repressor"/>
</dbReference>